<organism evidence="2 3">
    <name type="scientific">Klugiella xanthotipulae</name>
    <dbReference type="NCBI Taxonomy" id="244735"/>
    <lineage>
        <taxon>Bacteria</taxon>
        <taxon>Bacillati</taxon>
        <taxon>Actinomycetota</taxon>
        <taxon>Actinomycetes</taxon>
        <taxon>Micrococcales</taxon>
        <taxon>Microbacteriaceae</taxon>
        <taxon>Klugiella</taxon>
    </lineage>
</organism>
<dbReference type="PANTHER" id="PTHR43031:SF1">
    <property type="entry name" value="PYRIDINE NUCLEOTIDE-DISULPHIDE OXIDOREDUCTASE"/>
    <property type="match status" value="1"/>
</dbReference>
<name>A0A543I5S1_9MICO</name>
<evidence type="ECO:0000313" key="3">
    <source>
        <dbReference type="Proteomes" id="UP000318331"/>
    </source>
</evidence>
<protein>
    <submittedName>
        <fullName evidence="2">Rhodanese-related sulfurtransferase</fullName>
    </submittedName>
</protein>
<keyword evidence="3" id="KW-1185">Reference proteome</keyword>
<dbReference type="InterPro" id="IPR050229">
    <property type="entry name" value="GlpE_sulfurtransferase"/>
</dbReference>
<dbReference type="Proteomes" id="UP000318331">
    <property type="component" value="Unassembled WGS sequence"/>
</dbReference>
<dbReference type="AlphaFoldDB" id="A0A543I5S1"/>
<dbReference type="InterPro" id="IPR001763">
    <property type="entry name" value="Rhodanese-like_dom"/>
</dbReference>
<dbReference type="PROSITE" id="PS50206">
    <property type="entry name" value="RHODANESE_3"/>
    <property type="match status" value="1"/>
</dbReference>
<reference evidence="2 3" key="1">
    <citation type="submission" date="2019-06" db="EMBL/GenBank/DDBJ databases">
        <title>Sequencing the genomes of 1000 actinobacteria strains.</title>
        <authorList>
            <person name="Klenk H.-P."/>
        </authorList>
    </citation>
    <scope>NUCLEOTIDE SEQUENCE [LARGE SCALE GENOMIC DNA]</scope>
    <source>
        <strain evidence="2 3">DSM 18031</strain>
    </source>
</reference>
<keyword evidence="2" id="KW-0808">Transferase</keyword>
<comment type="caution">
    <text evidence="2">The sequence shown here is derived from an EMBL/GenBank/DDBJ whole genome shotgun (WGS) entry which is preliminary data.</text>
</comment>
<dbReference type="SMART" id="SM00450">
    <property type="entry name" value="RHOD"/>
    <property type="match status" value="1"/>
</dbReference>
<proteinExistence type="predicted"/>
<dbReference type="PANTHER" id="PTHR43031">
    <property type="entry name" value="FAD-DEPENDENT OXIDOREDUCTASE"/>
    <property type="match status" value="1"/>
</dbReference>
<evidence type="ECO:0000313" key="2">
    <source>
        <dbReference type="EMBL" id="TQM65953.1"/>
    </source>
</evidence>
<dbReference type="SUPFAM" id="SSF52821">
    <property type="entry name" value="Rhodanese/Cell cycle control phosphatase"/>
    <property type="match status" value="1"/>
</dbReference>
<dbReference type="Gene3D" id="3.40.250.10">
    <property type="entry name" value="Rhodanese-like domain"/>
    <property type="match status" value="1"/>
</dbReference>
<dbReference type="Pfam" id="PF00581">
    <property type="entry name" value="Rhodanese"/>
    <property type="match status" value="1"/>
</dbReference>
<dbReference type="RefSeq" id="WP_141915951.1">
    <property type="nucleotide sequence ID" value="NZ_BAAAYS010000026.1"/>
</dbReference>
<evidence type="ECO:0000259" key="1">
    <source>
        <dbReference type="PROSITE" id="PS50206"/>
    </source>
</evidence>
<dbReference type="EMBL" id="VFPN01000001">
    <property type="protein sequence ID" value="TQM65953.1"/>
    <property type="molecule type" value="Genomic_DNA"/>
</dbReference>
<dbReference type="InterPro" id="IPR036873">
    <property type="entry name" value="Rhodanese-like_dom_sf"/>
</dbReference>
<feature type="domain" description="Rhodanese" evidence="1">
    <location>
        <begin position="14"/>
        <end position="100"/>
    </location>
</feature>
<dbReference type="OrthoDB" id="9800872at2"/>
<dbReference type="GO" id="GO:0016740">
    <property type="term" value="F:transferase activity"/>
    <property type="evidence" value="ECO:0007669"/>
    <property type="project" value="UniProtKB-KW"/>
</dbReference>
<gene>
    <name evidence="2" type="ORF">FB466_0773</name>
</gene>
<sequence>MTAQTHISITDLAARERPVVIDVREGDEYAGGHIPDSLNLPMSGILDRLGELPEGVLHIVCASGGRSAQVVAYLRRLDYDAVNVEGGVQEWLQRGLPLESGR</sequence>
<dbReference type="CDD" id="cd00158">
    <property type="entry name" value="RHOD"/>
    <property type="match status" value="1"/>
</dbReference>
<accession>A0A543I5S1</accession>